<dbReference type="AlphaFoldDB" id="A0A8S3AAE4"/>
<proteinExistence type="predicted"/>
<dbReference type="Proteomes" id="UP000681720">
    <property type="component" value="Unassembled WGS sequence"/>
</dbReference>
<evidence type="ECO:0000313" key="1">
    <source>
        <dbReference type="EMBL" id="CAF4698353.1"/>
    </source>
</evidence>
<gene>
    <name evidence="1" type="ORF">GIL414_LOCUS42957</name>
</gene>
<organism evidence="1 2">
    <name type="scientific">Rotaria magnacalcarata</name>
    <dbReference type="NCBI Taxonomy" id="392030"/>
    <lineage>
        <taxon>Eukaryota</taxon>
        <taxon>Metazoa</taxon>
        <taxon>Spiralia</taxon>
        <taxon>Gnathifera</taxon>
        <taxon>Rotifera</taxon>
        <taxon>Eurotatoria</taxon>
        <taxon>Bdelloidea</taxon>
        <taxon>Philodinida</taxon>
        <taxon>Philodinidae</taxon>
        <taxon>Rotaria</taxon>
    </lineage>
</organism>
<accession>A0A8S3AAE4</accession>
<name>A0A8S3AAE4_9BILA</name>
<dbReference type="EMBL" id="CAJOBJ010125736">
    <property type="protein sequence ID" value="CAF4698353.1"/>
    <property type="molecule type" value="Genomic_DNA"/>
</dbReference>
<sequence length="39" mass="4508">KVSFEYGDWLDLIAKESIEQARERPVLVICENVEATENI</sequence>
<protein>
    <submittedName>
        <fullName evidence="1">Uncharacterized protein</fullName>
    </submittedName>
</protein>
<reference evidence="1" key="1">
    <citation type="submission" date="2021-02" db="EMBL/GenBank/DDBJ databases">
        <authorList>
            <person name="Nowell W R."/>
        </authorList>
    </citation>
    <scope>NUCLEOTIDE SEQUENCE</scope>
</reference>
<feature type="non-terminal residue" evidence="1">
    <location>
        <position position="1"/>
    </location>
</feature>
<comment type="caution">
    <text evidence="1">The sequence shown here is derived from an EMBL/GenBank/DDBJ whole genome shotgun (WGS) entry which is preliminary data.</text>
</comment>
<evidence type="ECO:0000313" key="2">
    <source>
        <dbReference type="Proteomes" id="UP000681720"/>
    </source>
</evidence>